<accession>A0A858Q642</accession>
<dbReference type="InterPro" id="IPR002636">
    <property type="entry name" value="DUF29"/>
</dbReference>
<dbReference type="PANTHER" id="PTHR34235">
    <property type="entry name" value="SLR1203 PROTEIN-RELATED"/>
    <property type="match status" value="1"/>
</dbReference>
<dbReference type="Proteomes" id="UP000503004">
    <property type="component" value="Chromosome"/>
</dbReference>
<sequence>MSANLYDTDHVAWLHQQAELLKSGRLTAVDTAHLIEELEAEVGHDERELNKRLLVLLIHLLKLRLRQ</sequence>
<dbReference type="RefSeq" id="WP_169602567.1">
    <property type="nucleotide sequence ID" value="NZ_CP046565.1"/>
</dbReference>
<dbReference type="Gene3D" id="1.20.1220.20">
    <property type="entry name" value="Uncharcterised protein PF01724"/>
    <property type="match status" value="1"/>
</dbReference>
<organism evidence="1 2">
    <name type="scientific">Methylococcus geothermalis</name>
    <dbReference type="NCBI Taxonomy" id="2681310"/>
    <lineage>
        <taxon>Bacteria</taxon>
        <taxon>Pseudomonadati</taxon>
        <taxon>Pseudomonadota</taxon>
        <taxon>Gammaproteobacteria</taxon>
        <taxon>Methylococcales</taxon>
        <taxon>Methylococcaceae</taxon>
        <taxon>Methylococcus</taxon>
    </lineage>
</organism>
<protein>
    <submittedName>
        <fullName evidence="1">DUF29 family protein</fullName>
    </submittedName>
</protein>
<dbReference type="AlphaFoldDB" id="A0A858Q642"/>
<evidence type="ECO:0000313" key="1">
    <source>
        <dbReference type="EMBL" id="QJD29275.1"/>
    </source>
</evidence>
<proteinExistence type="predicted"/>
<gene>
    <name evidence="1" type="ORF">GNH96_04365</name>
</gene>
<evidence type="ECO:0000313" key="2">
    <source>
        <dbReference type="Proteomes" id="UP000503004"/>
    </source>
</evidence>
<dbReference type="Pfam" id="PF01724">
    <property type="entry name" value="DUF29"/>
    <property type="match status" value="1"/>
</dbReference>
<keyword evidence="2" id="KW-1185">Reference proteome</keyword>
<reference evidence="2" key="1">
    <citation type="submission" date="2019-12" db="EMBL/GenBank/DDBJ databases">
        <authorList>
            <person name="Awala S.I."/>
            <person name="Rhee S.K."/>
        </authorList>
    </citation>
    <scope>NUCLEOTIDE SEQUENCE [LARGE SCALE GENOMIC DNA]</scope>
    <source>
        <strain evidence="2">IM1</strain>
    </source>
</reference>
<dbReference type="KEGG" id="metu:GNH96_04365"/>
<name>A0A858Q642_9GAMM</name>
<dbReference type="EMBL" id="CP046565">
    <property type="protein sequence ID" value="QJD29275.1"/>
    <property type="molecule type" value="Genomic_DNA"/>
</dbReference>